<feature type="domain" description="Band 7" evidence="2">
    <location>
        <begin position="109"/>
        <end position="311"/>
    </location>
</feature>
<dbReference type="EMBL" id="QXGJ01000007">
    <property type="protein sequence ID" value="RSX50464.1"/>
    <property type="molecule type" value="Genomic_DNA"/>
</dbReference>
<reference evidence="3 4" key="1">
    <citation type="submission" date="2018-09" db="EMBL/GenBank/DDBJ databases">
        <title>Characterization of the phylogenetic diversity of five novel species belonging to the genus Bifidobacterium.</title>
        <authorList>
            <person name="Lugli G.A."/>
            <person name="Duranti S."/>
            <person name="Milani C."/>
        </authorList>
    </citation>
    <scope>NUCLEOTIDE SEQUENCE [LARGE SCALE GENOMIC DNA]</scope>
    <source>
        <strain evidence="3 4">2028B</strain>
    </source>
</reference>
<comment type="caution">
    <text evidence="3">The sequence shown here is derived from an EMBL/GenBank/DDBJ whole genome shotgun (WGS) entry which is preliminary data.</text>
</comment>
<evidence type="ECO:0000313" key="3">
    <source>
        <dbReference type="EMBL" id="RSX50464.1"/>
    </source>
</evidence>
<keyword evidence="1" id="KW-0812">Transmembrane</keyword>
<dbReference type="Pfam" id="PF01145">
    <property type="entry name" value="Band_7"/>
    <property type="match status" value="1"/>
</dbReference>
<dbReference type="GO" id="GO:0008233">
    <property type="term" value="F:peptidase activity"/>
    <property type="evidence" value="ECO:0007669"/>
    <property type="project" value="UniProtKB-KW"/>
</dbReference>
<protein>
    <submittedName>
        <fullName evidence="3">Membrane protease subunit</fullName>
    </submittedName>
</protein>
<evidence type="ECO:0000313" key="4">
    <source>
        <dbReference type="Proteomes" id="UP000288607"/>
    </source>
</evidence>
<keyword evidence="3" id="KW-0645">Protease</keyword>
<sequence length="379" mass="40282">MVAMGKNGDANKGGVGMDGANKNDKAIDRVSGGVATSVSTPTVEREGRAGNGWKALAWSLIGWVVSIAFIVAGSTTMGSAEKGDVPFVIGVVLLIVGIVAVVAMTIPMSGFFTLQPNEARVLVLFGEYRGTVRGTGFYWANPFYSRTLRPADAGESVEEMAGKGGKGKTKADAPAGISAKISLRARTLNGPKLKVNDRNGNPIEIANVIVWRVVDTAKAVFDVDQYDQFVTTQSETALRHVASRYAYDHNAESDDAAAGEITLRSNISEVSEALKEELAERLAPAGIAIDDARLTHLAYAPEIAQVMLRRQQAEAIIAARTKIVQGAVSMVDMALKELERDGVVDLDEERKAAMVSNLMVVLCGDSDPQPVVNAGTLYN</sequence>
<proteinExistence type="predicted"/>
<keyword evidence="1" id="KW-0472">Membrane</keyword>
<keyword evidence="3" id="KW-0378">Hydrolase</keyword>
<gene>
    <name evidence="3" type="ORF">D2E23_1487</name>
</gene>
<dbReference type="PANTHER" id="PTHR43446">
    <property type="entry name" value="MEMBRANE PROTEIN-RELATED"/>
    <property type="match status" value="1"/>
</dbReference>
<dbReference type="InterPro" id="IPR036013">
    <property type="entry name" value="Band_7/SPFH_dom_sf"/>
</dbReference>
<dbReference type="PANTHER" id="PTHR43446:SF1">
    <property type="entry name" value="BAND 7 DOMAIN-CONTAINING PROTEIN"/>
    <property type="match status" value="1"/>
</dbReference>
<dbReference type="CDD" id="cd03402">
    <property type="entry name" value="SPFH_like_u2"/>
    <property type="match status" value="1"/>
</dbReference>
<dbReference type="SUPFAM" id="SSF117892">
    <property type="entry name" value="Band 7/SPFH domain"/>
    <property type="match status" value="1"/>
</dbReference>
<keyword evidence="1" id="KW-1133">Transmembrane helix</keyword>
<feature type="transmembrane region" description="Helical" evidence="1">
    <location>
        <begin position="85"/>
        <end position="106"/>
    </location>
</feature>
<accession>A0A430FC99</accession>
<feature type="transmembrane region" description="Helical" evidence="1">
    <location>
        <begin position="55"/>
        <end position="73"/>
    </location>
</feature>
<dbReference type="Gene3D" id="3.30.479.30">
    <property type="entry name" value="Band 7 domain"/>
    <property type="match status" value="1"/>
</dbReference>
<dbReference type="SMART" id="SM00244">
    <property type="entry name" value="PHB"/>
    <property type="match status" value="1"/>
</dbReference>
<dbReference type="InterPro" id="IPR001107">
    <property type="entry name" value="Band_7"/>
</dbReference>
<dbReference type="Proteomes" id="UP000288607">
    <property type="component" value="Unassembled WGS sequence"/>
</dbReference>
<name>A0A430FC99_9BIFI</name>
<dbReference type="GO" id="GO:0006508">
    <property type="term" value="P:proteolysis"/>
    <property type="evidence" value="ECO:0007669"/>
    <property type="project" value="UniProtKB-KW"/>
</dbReference>
<dbReference type="AlphaFoldDB" id="A0A430FC99"/>
<keyword evidence="4" id="KW-1185">Reference proteome</keyword>
<evidence type="ECO:0000259" key="2">
    <source>
        <dbReference type="SMART" id="SM00244"/>
    </source>
</evidence>
<evidence type="ECO:0000256" key="1">
    <source>
        <dbReference type="SAM" id="Phobius"/>
    </source>
</evidence>
<organism evidence="3 4">
    <name type="scientific">Bifidobacterium callimiconis</name>
    <dbReference type="NCBI Taxonomy" id="2306973"/>
    <lineage>
        <taxon>Bacteria</taxon>
        <taxon>Bacillati</taxon>
        <taxon>Actinomycetota</taxon>
        <taxon>Actinomycetes</taxon>
        <taxon>Bifidobacteriales</taxon>
        <taxon>Bifidobacteriaceae</taxon>
        <taxon>Bifidobacterium</taxon>
    </lineage>
</organism>